<organism evidence="1 2">
    <name type="scientific">Hoeflea poritis</name>
    <dbReference type="NCBI Taxonomy" id="2993659"/>
    <lineage>
        <taxon>Bacteria</taxon>
        <taxon>Pseudomonadati</taxon>
        <taxon>Pseudomonadota</taxon>
        <taxon>Alphaproteobacteria</taxon>
        <taxon>Hyphomicrobiales</taxon>
        <taxon>Rhizobiaceae</taxon>
        <taxon>Hoeflea</taxon>
    </lineage>
</organism>
<dbReference type="Proteomes" id="UP001148313">
    <property type="component" value="Unassembled WGS sequence"/>
</dbReference>
<proteinExistence type="predicted"/>
<evidence type="ECO:0000313" key="1">
    <source>
        <dbReference type="EMBL" id="MDA4847964.1"/>
    </source>
</evidence>
<comment type="caution">
    <text evidence="1">The sequence shown here is derived from an EMBL/GenBank/DDBJ whole genome shotgun (WGS) entry which is preliminary data.</text>
</comment>
<sequence length="85" mass="8823">MSTQAPAAGLACGDRTSLLKALADKYKEAPRALGLASSGKAVFEVYTSKNGTWTILMTTTTGMTCIMAAGHSWEEAVEVAEGPQA</sequence>
<protein>
    <submittedName>
        <fullName evidence="1">Uncharacterized protein</fullName>
    </submittedName>
</protein>
<gene>
    <name evidence="1" type="ORF">OOZ53_21580</name>
</gene>
<dbReference type="RefSeq" id="WP_271091806.1">
    <property type="nucleotide sequence ID" value="NZ_JAPJZH010000017.1"/>
</dbReference>
<dbReference type="EMBL" id="JAPJZH010000017">
    <property type="protein sequence ID" value="MDA4847964.1"/>
    <property type="molecule type" value="Genomic_DNA"/>
</dbReference>
<reference evidence="1" key="1">
    <citation type="submission" date="2022-11" db="EMBL/GenBank/DDBJ databases">
        <title>Hoeflea poritis sp. nov., isolated from scleractinian coral Porites lutea.</title>
        <authorList>
            <person name="Zhang G."/>
            <person name="Wei Q."/>
            <person name="Cai L."/>
        </authorList>
    </citation>
    <scope>NUCLEOTIDE SEQUENCE</scope>
    <source>
        <strain evidence="1">E7-10</strain>
    </source>
</reference>
<name>A0ABT4VTE6_9HYPH</name>
<evidence type="ECO:0000313" key="2">
    <source>
        <dbReference type="Proteomes" id="UP001148313"/>
    </source>
</evidence>
<accession>A0ABT4VTE6</accession>
<keyword evidence="2" id="KW-1185">Reference proteome</keyword>